<name>A0A2U3E147_PURLI</name>
<evidence type="ECO:0000313" key="7">
    <source>
        <dbReference type="Proteomes" id="UP000245956"/>
    </source>
</evidence>
<feature type="repeat" description="ANK" evidence="3">
    <location>
        <begin position="1187"/>
        <end position="1219"/>
    </location>
</feature>
<evidence type="ECO:0000313" key="6">
    <source>
        <dbReference type="EMBL" id="PWI68235.1"/>
    </source>
</evidence>
<evidence type="ECO:0000256" key="4">
    <source>
        <dbReference type="SAM" id="MobiDB-lite"/>
    </source>
</evidence>
<dbReference type="Gene3D" id="1.25.40.20">
    <property type="entry name" value="Ankyrin repeat-containing domain"/>
    <property type="match status" value="3"/>
</dbReference>
<dbReference type="Pfam" id="PF24883">
    <property type="entry name" value="NPHP3_N"/>
    <property type="match status" value="1"/>
</dbReference>
<keyword evidence="1" id="KW-0677">Repeat</keyword>
<evidence type="ECO:0000256" key="1">
    <source>
        <dbReference type="ARBA" id="ARBA00022737"/>
    </source>
</evidence>
<dbReference type="EMBL" id="LCWV01000015">
    <property type="protein sequence ID" value="PWI68235.1"/>
    <property type="molecule type" value="Genomic_DNA"/>
</dbReference>
<organism evidence="6 7">
    <name type="scientific">Purpureocillium lilacinum</name>
    <name type="common">Paecilomyces lilacinus</name>
    <dbReference type="NCBI Taxonomy" id="33203"/>
    <lineage>
        <taxon>Eukaryota</taxon>
        <taxon>Fungi</taxon>
        <taxon>Dikarya</taxon>
        <taxon>Ascomycota</taxon>
        <taxon>Pezizomycotina</taxon>
        <taxon>Sordariomycetes</taxon>
        <taxon>Hypocreomycetidae</taxon>
        <taxon>Hypocreales</taxon>
        <taxon>Ophiocordycipitaceae</taxon>
        <taxon>Purpureocillium</taxon>
    </lineage>
</organism>
<feature type="domain" description="Nephrocystin 3-like N-terminal" evidence="5">
    <location>
        <begin position="273"/>
        <end position="433"/>
    </location>
</feature>
<dbReference type="SUPFAM" id="SSF48403">
    <property type="entry name" value="Ankyrin repeat"/>
    <property type="match status" value="3"/>
</dbReference>
<dbReference type="PANTHER" id="PTHR24198:SF165">
    <property type="entry name" value="ANKYRIN REPEAT-CONTAINING PROTEIN-RELATED"/>
    <property type="match status" value="1"/>
</dbReference>
<comment type="caution">
    <text evidence="6">The sequence shown here is derived from an EMBL/GenBank/DDBJ whole genome shotgun (WGS) entry which is preliminary data.</text>
</comment>
<reference evidence="6 7" key="1">
    <citation type="journal article" date="2016" name="Front. Microbiol.">
        <title>Genome and transcriptome sequences reveal the specific parasitism of the nematophagous Purpureocillium lilacinum 36-1.</title>
        <authorList>
            <person name="Xie J."/>
            <person name="Li S."/>
            <person name="Mo C."/>
            <person name="Xiao X."/>
            <person name="Peng D."/>
            <person name="Wang G."/>
            <person name="Xiao Y."/>
        </authorList>
    </citation>
    <scope>NUCLEOTIDE SEQUENCE [LARGE SCALE GENOMIC DNA]</scope>
    <source>
        <strain evidence="6 7">36-1</strain>
    </source>
</reference>
<dbReference type="PROSITE" id="PS50088">
    <property type="entry name" value="ANK_REPEAT"/>
    <property type="match status" value="2"/>
</dbReference>
<evidence type="ECO:0000256" key="3">
    <source>
        <dbReference type="PROSITE-ProRule" id="PRU00023"/>
    </source>
</evidence>
<evidence type="ECO:0000259" key="5">
    <source>
        <dbReference type="Pfam" id="PF24883"/>
    </source>
</evidence>
<keyword evidence="2 3" id="KW-0040">ANK repeat</keyword>
<dbReference type="InterPro" id="IPR002110">
    <property type="entry name" value="Ankyrin_rpt"/>
</dbReference>
<dbReference type="InterPro" id="IPR056884">
    <property type="entry name" value="NPHP3-like_N"/>
</dbReference>
<feature type="region of interest" description="Disordered" evidence="4">
    <location>
        <begin position="1073"/>
        <end position="1101"/>
    </location>
</feature>
<accession>A0A2U3E147</accession>
<dbReference type="CDD" id="cd02249">
    <property type="entry name" value="ZZ"/>
    <property type="match status" value="1"/>
</dbReference>
<gene>
    <name evidence="6" type="ORF">PCL_02004</name>
</gene>
<dbReference type="Proteomes" id="UP000245956">
    <property type="component" value="Unassembled WGS sequence"/>
</dbReference>
<evidence type="ECO:0000256" key="2">
    <source>
        <dbReference type="ARBA" id="ARBA00023043"/>
    </source>
</evidence>
<dbReference type="PANTHER" id="PTHR24198">
    <property type="entry name" value="ANKYRIN REPEAT AND PROTEIN KINASE DOMAIN-CONTAINING PROTEIN"/>
    <property type="match status" value="1"/>
</dbReference>
<dbReference type="Pfam" id="PF12796">
    <property type="entry name" value="Ank_2"/>
    <property type="match status" value="4"/>
</dbReference>
<dbReference type="SMART" id="SM00248">
    <property type="entry name" value="ANK"/>
    <property type="match status" value="18"/>
</dbReference>
<dbReference type="PROSITE" id="PS50297">
    <property type="entry name" value="ANK_REP_REGION"/>
    <property type="match status" value="2"/>
</dbReference>
<sequence length="1846" mass="203597">MSWLPLEWEPVQSYVVSRKVSTLHFKRPLVVSFQVHGLDGNFNFDLEVGTLHSGDADSVSQYNYNFTYKTKQFVQNISQGAGLGAIASQLLEKVSDISKLWHVAAYQVFFATPHRSTKHQGWDGIALGLLHQCYCGLISPWIATFPPNFAEAMTNLEVEFRAPARAFILNVCQDPGPASPVKDSVVIHKLSAALGLDGECHIGLDCSHYNLGRFLQARGKRYLQNQMSYAAFRHGKVLQQVLGFFSLGKIRTFDVEDPTLKYWKVASQFALLPEVQSWREDSTDSRVLWVATPPMLDPTSLFSTLRSQIQQEDQFRPPVFIRVDTTLYRHDELSEAQILSNMCAQMLRQQPHLASALQDHLLNVQDAAVGDHKLWQQRALWSCLRVLLYCPKDADTFCFIDATSSSHTKALAAELGPLLEASEMGLRLMVACRSARGQTPNVLTKYNVDLADEDFHEPLRQDLEEWIRESLEVGLPDASWQEALLMQMLSSGDFRLAHLALGFFASTPAWLTKWSINSIWTTLASQSTAESLIEDNIRRHGRWLLVPMLWALEAFEPNRIDEINVALKLNDDDVDGTVEDVINLLPGVLTTRGGALVLAEQVQPALEHLWSKYFAPTQSHAYLAECCVIVLTCQYRADPAIPQTDELELPDAAARLCAYAATNWLRHFILGEGSGTVYHASHPCDITGKEDETASPKKLVDVSQAFFDDSGLSTFWISHLRRAQNLDGLDKELCHLILPETLQGRLGIGKTRALQVSQQLAIMRLSSNRDVTDSLLVIGTEADDMNIVQASLSADPSPSEHTLSYAVAAASGLIRETLFQAIGESSDDILYWALLTSICFGNRTATEDLLGRLTVKIRVGNDTTLETSTIWWPQANESLETAEMLRHTPLGMATAYGDANLVDLLLHHDISWWDLDERRPPTGTWNALHHAAVGGQHSIMSKLLLHMVEGVADIPTKVANTVTESGNTPLTLAASRGFYDIVGCLLKHSKGQPWTKGYWVDVNAQNHQKYNALLAAARYGFSQTLETLLACEGIDYSKTDGASAGILHLALANNRATTASRILDRKDMFSNETESREVSRAASPVNEDDDDSFSESSNDTTQVVLNAAPRPKISLRQKDRSGHTPLVIAIRRNLKFIVRSLVEMGAEINYFPEEPNAPLLAAAEVGSLELVTMLTGMGAKLDMDTTGFTTPLHVACTMGYLDVARELLKGSADQLSQRDGTQRTPFGAAITRGQSHIIDFLIDLQTREGLWEGLWAAAISGKAHIVDRLLRDGAKIDAQDSYGNTALQGAAYYDYPRCVERLILRGARLGLVDCDDINALGDAARAGSAESLELLVNAGVNVDAETGGETALCRAIWAEEAECVDVLLQGGAKLVLSSTLAEHETVLNFAVEHSTPEIVRLLLEESEGEGLAKALKIALQTDSTSQLEVLMEFYDPAKVDLGSGRTILHLAAEGSLAGLAKVLEHATGRAALNSGPKKVGTPLEIAACSLKSSLDKVKYLHNEAALVGVVQPAGRFGTPLNAASYSRNVPVVEYLIQQMQQEDINASGTHYGNAIQNTLAEAWKDVDLSIRLLDILLEAGVPTTPASTDRHGTALHTAALYGPKTLVEKILKINRALADEGDGLGQLPIHLSAFQGDWESMMLLTTSTSTIRSVDKMGRNAVHLAAAAGACLVLEEVFATNENMDLLLAPDLDGWTPLHWACRSVDDDGVRFLIEKAQEAFGPAWDIMTDDLLTKDEKRWTPLDVARFHQRTELELLLSLGMTTSDAESWEPDRSRHLGSDCDSCSCSIWHEGYHCMHDDCFDFDLCFKCINYKDEIHPVDHEFVRTGKRFKYSDEPLWRFESIDD</sequence>
<dbReference type="InterPro" id="IPR036770">
    <property type="entry name" value="Ankyrin_rpt-contain_sf"/>
</dbReference>
<protein>
    <recommendedName>
        <fullName evidence="5">Nephrocystin 3-like N-terminal domain-containing protein</fullName>
    </recommendedName>
</protein>
<feature type="repeat" description="ANK" evidence="3">
    <location>
        <begin position="1121"/>
        <end position="1153"/>
    </location>
</feature>
<dbReference type="SUPFAM" id="SSF57850">
    <property type="entry name" value="RING/U-box"/>
    <property type="match status" value="1"/>
</dbReference>
<proteinExistence type="predicted"/>